<evidence type="ECO:0000313" key="2">
    <source>
        <dbReference type="Proteomes" id="UP000199245"/>
    </source>
</evidence>
<sequence>MLDHTLKSDVTARRLEVITETGRRRWFSKDDKARIVEETLVPGAVVSEIARRHRLTPQQVFTWRRQARRLPTPMADDPPFVPAVVDAMVPAVTVGHERKIARRKAKPDVGARRCDAGGIEIEAEGVTIRVGRGADVAMIAAIVHALKAPR</sequence>
<protein>
    <submittedName>
        <fullName evidence="1">Transposase</fullName>
    </submittedName>
</protein>
<dbReference type="NCBIfam" id="NF047595">
    <property type="entry name" value="IS66_ISRel24_TnpA"/>
    <property type="match status" value="1"/>
</dbReference>
<dbReference type="EMBL" id="FMZW01000021">
    <property type="protein sequence ID" value="SDE16361.1"/>
    <property type="molecule type" value="Genomic_DNA"/>
</dbReference>
<dbReference type="Proteomes" id="UP000199245">
    <property type="component" value="Unassembled WGS sequence"/>
</dbReference>
<dbReference type="InterPro" id="IPR010921">
    <property type="entry name" value="Trp_repressor/repl_initiator"/>
</dbReference>
<accession>A0A1G7ANI2</accession>
<name>A0A1G7ANI2_9BRAD</name>
<evidence type="ECO:0000313" key="1">
    <source>
        <dbReference type="EMBL" id="SDE16361.1"/>
    </source>
</evidence>
<dbReference type="SUPFAM" id="SSF48295">
    <property type="entry name" value="TrpR-like"/>
    <property type="match status" value="1"/>
</dbReference>
<dbReference type="GO" id="GO:0004803">
    <property type="term" value="F:transposase activity"/>
    <property type="evidence" value="ECO:0007669"/>
    <property type="project" value="InterPro"/>
</dbReference>
<dbReference type="AlphaFoldDB" id="A0A1G7ANI2"/>
<gene>
    <name evidence="1" type="ORF">SAMN05216337_10211</name>
</gene>
<dbReference type="PANTHER" id="PTHR37936:SF3">
    <property type="entry name" value="TRANSPOSASE INSC FOR INSERTION ELEMENT IS2A-RELATED"/>
    <property type="match status" value="1"/>
</dbReference>
<dbReference type="PANTHER" id="PTHR37936">
    <property type="entry name" value="TRANSPOSASE INSC FOR INSERTION ELEMENT IS2A-RELATED"/>
    <property type="match status" value="1"/>
</dbReference>
<dbReference type="InterPro" id="IPR002514">
    <property type="entry name" value="Transposase_8"/>
</dbReference>
<reference evidence="1 2" key="1">
    <citation type="submission" date="2016-10" db="EMBL/GenBank/DDBJ databases">
        <authorList>
            <person name="de Groot N.N."/>
        </authorList>
    </citation>
    <scope>NUCLEOTIDE SEQUENCE [LARGE SCALE GENOMIC DNA]</scope>
    <source>
        <strain evidence="1 2">R5</strain>
    </source>
</reference>
<proteinExistence type="predicted"/>
<dbReference type="Pfam" id="PF01527">
    <property type="entry name" value="HTH_Tnp_1"/>
    <property type="match status" value="1"/>
</dbReference>
<dbReference type="GO" id="GO:0043565">
    <property type="term" value="F:sequence-specific DNA binding"/>
    <property type="evidence" value="ECO:0007669"/>
    <property type="project" value="InterPro"/>
</dbReference>
<dbReference type="GO" id="GO:0006313">
    <property type="term" value="P:DNA transposition"/>
    <property type="evidence" value="ECO:0007669"/>
    <property type="project" value="InterPro"/>
</dbReference>
<dbReference type="RefSeq" id="WP_092084846.1">
    <property type="nucleotide sequence ID" value="NZ_FMZW01000021.1"/>
</dbReference>
<organism evidence="1 2">
    <name type="scientific">Bradyrhizobium brasilense</name>
    <dbReference type="NCBI Taxonomy" id="1419277"/>
    <lineage>
        <taxon>Bacteria</taxon>
        <taxon>Pseudomonadati</taxon>
        <taxon>Pseudomonadota</taxon>
        <taxon>Alphaproteobacteria</taxon>
        <taxon>Hyphomicrobiales</taxon>
        <taxon>Nitrobacteraceae</taxon>
        <taxon>Bradyrhizobium</taxon>
    </lineage>
</organism>